<dbReference type="Pfam" id="PF00622">
    <property type="entry name" value="SPRY"/>
    <property type="match status" value="1"/>
</dbReference>
<dbReference type="InterPro" id="IPR003879">
    <property type="entry name" value="Butyrophylin_SPRY"/>
</dbReference>
<dbReference type="CDD" id="cd13733">
    <property type="entry name" value="SPRY_PRY_C-I_1"/>
    <property type="match status" value="1"/>
</dbReference>
<accession>A0A3B4B1I0</accession>
<dbReference type="AlphaFoldDB" id="A0A3B4B1I0"/>
<dbReference type="InterPro" id="IPR043136">
    <property type="entry name" value="B30.2/SPRY_sf"/>
</dbReference>
<name>A0A3B4B1I0_9GOBI</name>
<evidence type="ECO:0000259" key="1">
    <source>
        <dbReference type="PROSITE" id="PS50188"/>
    </source>
</evidence>
<dbReference type="SMART" id="SM00449">
    <property type="entry name" value="SPRY"/>
    <property type="match status" value="1"/>
</dbReference>
<dbReference type="InterPro" id="IPR006574">
    <property type="entry name" value="PRY"/>
</dbReference>
<dbReference type="Proteomes" id="UP000261520">
    <property type="component" value="Unplaced"/>
</dbReference>
<dbReference type="PANTHER" id="PTHR24103">
    <property type="entry name" value="E3 UBIQUITIN-PROTEIN LIGASE TRIM"/>
    <property type="match status" value="1"/>
</dbReference>
<sequence>MARSHKHTNSLSDELEKAQEFAVKVSLDPDTAHPNLVLSKDLKQVNYTGQTQTLPDNSERFSSFLCVLGKQKFSSGKFYFEIQVKGKTAWELGVARESVDRKEEDTQTVQKGYWLLSMDSVYNTSDDPPVVFPMRSSPEKVGVFVDYDEGLVSFYDVDKDSLIYSFTDCGFNENILPLSHNSSITN</sequence>
<dbReference type="FunFam" id="2.60.120.920:FF:000004">
    <property type="entry name" value="Butyrophilin subfamily 1 member A1"/>
    <property type="match status" value="1"/>
</dbReference>
<dbReference type="STRING" id="409849.ENSPMGP00000023238"/>
<organism evidence="2 3">
    <name type="scientific">Periophthalmus magnuspinnatus</name>
    <dbReference type="NCBI Taxonomy" id="409849"/>
    <lineage>
        <taxon>Eukaryota</taxon>
        <taxon>Metazoa</taxon>
        <taxon>Chordata</taxon>
        <taxon>Craniata</taxon>
        <taxon>Vertebrata</taxon>
        <taxon>Euteleostomi</taxon>
        <taxon>Actinopterygii</taxon>
        <taxon>Neopterygii</taxon>
        <taxon>Teleostei</taxon>
        <taxon>Neoteleostei</taxon>
        <taxon>Acanthomorphata</taxon>
        <taxon>Gobiaria</taxon>
        <taxon>Gobiiformes</taxon>
        <taxon>Gobioidei</taxon>
        <taxon>Gobiidae</taxon>
        <taxon>Oxudercinae</taxon>
        <taxon>Periophthalmus</taxon>
    </lineage>
</organism>
<dbReference type="InterPro" id="IPR001870">
    <property type="entry name" value="B30.2/SPRY"/>
</dbReference>
<dbReference type="Gene3D" id="2.60.120.920">
    <property type="match status" value="1"/>
</dbReference>
<dbReference type="PROSITE" id="PS50188">
    <property type="entry name" value="B302_SPRY"/>
    <property type="match status" value="1"/>
</dbReference>
<dbReference type="InterPro" id="IPR050143">
    <property type="entry name" value="TRIM/RBCC"/>
</dbReference>
<dbReference type="InterPro" id="IPR013320">
    <property type="entry name" value="ConA-like_dom_sf"/>
</dbReference>
<proteinExistence type="predicted"/>
<evidence type="ECO:0000313" key="2">
    <source>
        <dbReference type="Ensembl" id="ENSPMGP00000023238.1"/>
    </source>
</evidence>
<feature type="domain" description="B30.2/SPRY" evidence="1">
    <location>
        <begin position="5"/>
        <end position="186"/>
    </location>
</feature>
<dbReference type="Ensembl" id="ENSPMGT00000024756.1">
    <property type="protein sequence ID" value="ENSPMGP00000023238.1"/>
    <property type="gene ID" value="ENSPMGG00000018796.1"/>
</dbReference>
<evidence type="ECO:0000313" key="3">
    <source>
        <dbReference type="Proteomes" id="UP000261520"/>
    </source>
</evidence>
<keyword evidence="3" id="KW-1185">Reference proteome</keyword>
<dbReference type="PRINTS" id="PR01407">
    <property type="entry name" value="BUTYPHLNCDUF"/>
</dbReference>
<dbReference type="InterPro" id="IPR003877">
    <property type="entry name" value="SPRY_dom"/>
</dbReference>
<protein>
    <recommendedName>
        <fullName evidence="1">B30.2/SPRY domain-containing protein</fullName>
    </recommendedName>
</protein>
<dbReference type="SUPFAM" id="SSF49899">
    <property type="entry name" value="Concanavalin A-like lectins/glucanases"/>
    <property type="match status" value="1"/>
</dbReference>
<reference evidence="2" key="1">
    <citation type="submission" date="2025-08" db="UniProtKB">
        <authorList>
            <consortium name="Ensembl"/>
        </authorList>
    </citation>
    <scope>IDENTIFICATION</scope>
</reference>
<dbReference type="Pfam" id="PF13765">
    <property type="entry name" value="PRY"/>
    <property type="match status" value="1"/>
</dbReference>
<dbReference type="SMART" id="SM00589">
    <property type="entry name" value="PRY"/>
    <property type="match status" value="1"/>
</dbReference>
<reference evidence="2" key="2">
    <citation type="submission" date="2025-09" db="UniProtKB">
        <authorList>
            <consortium name="Ensembl"/>
        </authorList>
    </citation>
    <scope>IDENTIFICATION</scope>
</reference>